<organism evidence="2 3">
    <name type="scientific">Perkinsus olseni</name>
    <name type="common">Perkinsus atlanticus</name>
    <dbReference type="NCBI Taxonomy" id="32597"/>
    <lineage>
        <taxon>Eukaryota</taxon>
        <taxon>Sar</taxon>
        <taxon>Alveolata</taxon>
        <taxon>Perkinsozoa</taxon>
        <taxon>Perkinsea</taxon>
        <taxon>Perkinsida</taxon>
        <taxon>Perkinsidae</taxon>
        <taxon>Perkinsus</taxon>
    </lineage>
</organism>
<name>A0A7J6UAS9_PEROL</name>
<feature type="non-terminal residue" evidence="2">
    <location>
        <position position="1"/>
    </location>
</feature>
<comment type="caution">
    <text evidence="2">The sequence shown here is derived from an EMBL/GenBank/DDBJ whole genome shotgun (WGS) entry which is preliminary data.</text>
</comment>
<proteinExistence type="predicted"/>
<sequence length="209" mass="23361">VTTTAVASEYREVLARAQRSTHFTMSTEDEAKRFNSNSWASSSQLAHSDPKVSYVRPTPPYKNASKVNVTTATGSRAYESEMMGRYRDNFVLPPARCPQPPVQVDLGGCCDLTLAERYQSQAMRDNSTGLQSTRRSVVDVDASGRASFGEESFRWVIDQSVELWHQRDSPAAGRRHHHERSANESTISTFRSSKKRPRGLPGPIIRLLS</sequence>
<feature type="region of interest" description="Disordered" evidence="1">
    <location>
        <begin position="167"/>
        <end position="209"/>
    </location>
</feature>
<dbReference type="AlphaFoldDB" id="A0A7J6UAS9"/>
<feature type="non-terminal residue" evidence="2">
    <location>
        <position position="209"/>
    </location>
</feature>
<evidence type="ECO:0000313" key="3">
    <source>
        <dbReference type="Proteomes" id="UP000574390"/>
    </source>
</evidence>
<accession>A0A7J6UAS9</accession>
<dbReference type="EMBL" id="JABANM010001433">
    <property type="protein sequence ID" value="KAF4754304.1"/>
    <property type="molecule type" value="Genomic_DNA"/>
</dbReference>
<protein>
    <submittedName>
        <fullName evidence="2">Uncharacterized protein</fullName>
    </submittedName>
</protein>
<gene>
    <name evidence="2" type="ORF">FOZ62_003258</name>
</gene>
<dbReference type="Proteomes" id="UP000574390">
    <property type="component" value="Unassembled WGS sequence"/>
</dbReference>
<evidence type="ECO:0000313" key="2">
    <source>
        <dbReference type="EMBL" id="KAF4754304.1"/>
    </source>
</evidence>
<reference evidence="2 3" key="1">
    <citation type="submission" date="2020-04" db="EMBL/GenBank/DDBJ databases">
        <title>Perkinsus olseni comparative genomics.</title>
        <authorList>
            <person name="Bogema D.R."/>
        </authorList>
    </citation>
    <scope>NUCLEOTIDE SEQUENCE [LARGE SCALE GENOMIC DNA]</scope>
    <source>
        <strain evidence="2">ATCC PRA-205</strain>
    </source>
</reference>
<evidence type="ECO:0000256" key="1">
    <source>
        <dbReference type="SAM" id="MobiDB-lite"/>
    </source>
</evidence>